<dbReference type="Gene3D" id="3.20.20.140">
    <property type="entry name" value="Metal-dependent hydrolases"/>
    <property type="match status" value="1"/>
</dbReference>
<evidence type="ECO:0000256" key="1">
    <source>
        <dbReference type="SAM" id="MobiDB-lite"/>
    </source>
</evidence>
<feature type="compositionally biased region" description="Low complexity" evidence="1">
    <location>
        <begin position="837"/>
        <end position="851"/>
    </location>
</feature>
<dbReference type="RefSeq" id="WP_089275119.1">
    <property type="nucleotide sequence ID" value="NZ_FZOC01000007.1"/>
</dbReference>
<dbReference type="AlphaFoldDB" id="A0A239C4E2"/>
<dbReference type="GO" id="GO:0016757">
    <property type="term" value="F:glycosyltransferase activity"/>
    <property type="evidence" value="ECO:0007669"/>
    <property type="project" value="UniProtKB-ARBA"/>
</dbReference>
<reference evidence="3 4" key="1">
    <citation type="submission" date="2017-06" db="EMBL/GenBank/DDBJ databases">
        <authorList>
            <person name="Kim H.J."/>
            <person name="Triplett B.A."/>
        </authorList>
    </citation>
    <scope>NUCLEOTIDE SEQUENCE [LARGE SCALE GENOMIC DNA]</scope>
    <source>
        <strain evidence="3 4">DSM 13116</strain>
    </source>
</reference>
<evidence type="ECO:0000313" key="3">
    <source>
        <dbReference type="EMBL" id="SNS14511.1"/>
    </source>
</evidence>
<organism evidence="3 4">
    <name type="scientific">Humidesulfovibrio mexicanus</name>
    <dbReference type="NCBI Taxonomy" id="147047"/>
    <lineage>
        <taxon>Bacteria</taxon>
        <taxon>Pseudomonadati</taxon>
        <taxon>Thermodesulfobacteriota</taxon>
        <taxon>Desulfovibrionia</taxon>
        <taxon>Desulfovibrionales</taxon>
        <taxon>Desulfovibrionaceae</taxon>
        <taxon>Humidesulfovibrio</taxon>
    </lineage>
</organism>
<feature type="compositionally biased region" description="Pro residues" evidence="1">
    <location>
        <begin position="824"/>
        <end position="836"/>
    </location>
</feature>
<name>A0A239C4E2_9BACT</name>
<dbReference type="Gene3D" id="3.40.50.2000">
    <property type="entry name" value="Glycogen Phosphorylase B"/>
    <property type="match status" value="2"/>
</dbReference>
<sequence>MTETAADRQRFCIDLHVHSRHSTRPSQWVLQRMGCPESFTAPRTIYDTARALGMGLVTITDHNTIAGALEIAHLPGAFVSEEITTYFPEDRCKLHVLAYDITEAQHADIQRVRGDVFELVPYLRAQGIVHVLAHPLFAVNGKLTAEHFEQALLLFNVLELNGSRDEGQNRALRRIVGGLGREDVERLACKHGIAPFGDTPWEKALVAGSDDHSSLGIARMHTSFPGPATVNTLLRGLAAGEGLVQGEAATPWNMAHNLCGIAYQFYKSRAGRLPESHLCLRYANALLDPRARRPRGFGHRLRALADRARLAAFSLAADKNSTSAMLLAEAGRVIRADAAMLDAARGRNASAKPEDSWRRFVSRVADRMLARFAGRTLAAVQRADIFGLLHEVAQAGSLYAMLSPFLISCGLFASERAFARQCLEAFGHAPARHKPGGLKMAHFTDTFAEVNGVARTIQQQIALAEKHGKDMTVVTCGAGLEADDLGPGAARFAPIGSFQLPEYPEIALHYPPFLKLLAWCAEQDFDCILTATPGPMGLAGLAIARILKIPVHGTYHTAFPEYVRMFTEDPAMEDTAWRYMRWFYGSMDTIYAPSRSTAQDLAQRGIGAERIVVHPRGVDAERFRPDRQGAFFRDLGLERQFKLLYVGRVSREKSLDVLAEAFRLVHAHRPDARLVVVGDGPYLEEMRAATADLPVVFTGYLSGEALAQAYAGSDLFVFPSATDTFGNVVLEAQASGLPVVVTSAGGPREAMQPGRTGLVVEPGDPAALAMSVLDLMLDRQRLADMAVLARKHAAQTSFDQAFLRTWDIYASTVRGEADTTPTFQPGPPSGPRPGPVRPDAGGPAGQQARAA</sequence>
<proteinExistence type="predicted"/>
<dbReference type="PANTHER" id="PTHR45947">
    <property type="entry name" value="SULFOQUINOVOSYL TRANSFERASE SQD2"/>
    <property type="match status" value="1"/>
</dbReference>
<feature type="region of interest" description="Disordered" evidence="1">
    <location>
        <begin position="816"/>
        <end position="851"/>
    </location>
</feature>
<keyword evidence="3" id="KW-0808">Transferase</keyword>
<keyword evidence="4" id="KW-1185">Reference proteome</keyword>
<dbReference type="Proteomes" id="UP000198324">
    <property type="component" value="Unassembled WGS sequence"/>
</dbReference>
<evidence type="ECO:0000259" key="2">
    <source>
        <dbReference type="Pfam" id="PF13439"/>
    </source>
</evidence>
<dbReference type="OrthoDB" id="9802525at2"/>
<evidence type="ECO:0000313" key="4">
    <source>
        <dbReference type="Proteomes" id="UP000198324"/>
    </source>
</evidence>
<dbReference type="PANTHER" id="PTHR45947:SF3">
    <property type="entry name" value="SULFOQUINOVOSYL TRANSFERASE SQD2"/>
    <property type="match status" value="1"/>
</dbReference>
<feature type="domain" description="Glycosyltransferase subfamily 4-like N-terminal" evidence="2">
    <location>
        <begin position="450"/>
        <end position="622"/>
    </location>
</feature>
<dbReference type="EMBL" id="FZOC01000007">
    <property type="protein sequence ID" value="SNS14511.1"/>
    <property type="molecule type" value="Genomic_DNA"/>
</dbReference>
<dbReference type="SUPFAM" id="SSF53756">
    <property type="entry name" value="UDP-Glycosyltransferase/glycogen phosphorylase"/>
    <property type="match status" value="1"/>
</dbReference>
<dbReference type="Pfam" id="PF13692">
    <property type="entry name" value="Glyco_trans_1_4"/>
    <property type="match status" value="1"/>
</dbReference>
<gene>
    <name evidence="3" type="ORF">SAMN04488503_2919</name>
</gene>
<dbReference type="CDD" id="cd03814">
    <property type="entry name" value="GT4-like"/>
    <property type="match status" value="1"/>
</dbReference>
<protein>
    <submittedName>
        <fullName evidence="3">Glycosyltransferase involved in cell wall bisynthesis</fullName>
    </submittedName>
</protein>
<dbReference type="InterPro" id="IPR028098">
    <property type="entry name" value="Glyco_trans_4-like_N"/>
</dbReference>
<dbReference type="Pfam" id="PF13439">
    <property type="entry name" value="Glyco_transf_4"/>
    <property type="match status" value="1"/>
</dbReference>
<accession>A0A239C4E2</accession>
<dbReference type="InterPro" id="IPR016195">
    <property type="entry name" value="Pol/histidinol_Pase-like"/>
</dbReference>
<dbReference type="InterPro" id="IPR050194">
    <property type="entry name" value="Glycosyltransferase_grp1"/>
</dbReference>
<dbReference type="SUPFAM" id="SSF89550">
    <property type="entry name" value="PHP domain-like"/>
    <property type="match status" value="1"/>
</dbReference>